<dbReference type="Proteomes" id="UP000324170">
    <property type="component" value="Unassembled WGS sequence"/>
</dbReference>
<accession>A0A068QSF2</accession>
<feature type="transmembrane region" description="Helical" evidence="1">
    <location>
        <begin position="12"/>
        <end position="29"/>
    </location>
</feature>
<feature type="transmembrane region" description="Helical" evidence="1">
    <location>
        <begin position="36"/>
        <end position="52"/>
    </location>
</feature>
<organism evidence="2 4">
    <name type="scientific">Xenorhabdus doucetiae</name>
    <dbReference type="NCBI Taxonomy" id="351671"/>
    <lineage>
        <taxon>Bacteria</taxon>
        <taxon>Pseudomonadati</taxon>
        <taxon>Pseudomonadota</taxon>
        <taxon>Gammaproteobacteria</taxon>
        <taxon>Enterobacterales</taxon>
        <taxon>Morganellaceae</taxon>
        <taxon>Xenorhabdus</taxon>
    </lineage>
</organism>
<dbReference type="EMBL" id="FO704550">
    <property type="protein sequence ID" value="CDG17714.1"/>
    <property type="molecule type" value="Genomic_DNA"/>
</dbReference>
<dbReference type="Pfam" id="PF20327">
    <property type="entry name" value="DUF6622"/>
    <property type="match status" value="1"/>
</dbReference>
<dbReference type="RefSeq" id="WP_045973439.1">
    <property type="nucleotide sequence ID" value="NZ_FO704550.1"/>
</dbReference>
<reference evidence="2 4" key="1">
    <citation type="submission" date="2013-07" db="EMBL/GenBank/DDBJ databases">
        <authorList>
            <person name="Genoscope - CEA"/>
        </authorList>
    </citation>
    <scope>NUCLEOTIDE SEQUENCE [LARGE SCALE GENOMIC DNA]</scope>
    <source>
        <strain evidence="2">FRM16</strain>
        <strain evidence="4">FRM16 / DSM 17909</strain>
    </source>
</reference>
<keyword evidence="1" id="KW-1133">Transmembrane helix</keyword>
<gene>
    <name evidence="3" type="ORF">LY16_01001</name>
    <name evidence="2" type="ORF">XDD1_2015</name>
</gene>
<reference evidence="3 5" key="2">
    <citation type="submission" date="2019-07" db="EMBL/GenBank/DDBJ databases">
        <title>Genomic Encyclopedia of Type Strains, Phase I: the one thousand microbial genomes (KMG-I) project.</title>
        <authorList>
            <person name="Kyrpides N."/>
        </authorList>
    </citation>
    <scope>NUCLEOTIDE SEQUENCE [LARGE SCALE GENOMIC DNA]</scope>
    <source>
        <strain evidence="3 5">DSM 17909</strain>
    </source>
</reference>
<dbReference type="STRING" id="351671.XDD1_2015"/>
<evidence type="ECO:0000313" key="2">
    <source>
        <dbReference type="EMBL" id="CDG17714.1"/>
    </source>
</evidence>
<evidence type="ECO:0000313" key="3">
    <source>
        <dbReference type="EMBL" id="TYP11644.1"/>
    </source>
</evidence>
<dbReference type="OrthoDB" id="3034721at2"/>
<dbReference type="EMBL" id="VNHN01000011">
    <property type="protein sequence ID" value="TYP11644.1"/>
    <property type="molecule type" value="Genomic_DNA"/>
</dbReference>
<sequence>MSILAIIKGTPIWVWILFIFLIQRGIKALYDREMRLDRLFFMPILFFIWAIYSVLNETTFSDSAFLALIAGIIVGGTIGWGLWRNQPRLRKNNENGLIIRSGTPLTLILIVIVFIVKFVLSAMMSIHSELLYSFNFNVIFGFICGLTDGVFWGGTLNLFIPYYRNNKKA</sequence>
<feature type="transmembrane region" description="Helical" evidence="1">
    <location>
        <begin position="104"/>
        <end position="126"/>
    </location>
</feature>
<dbReference type="AlphaFoldDB" id="A0A068QSF2"/>
<name>A0A068QSF2_9GAMM</name>
<proteinExistence type="predicted"/>
<dbReference type="KEGG" id="xdo:XDD1_2015"/>
<evidence type="ECO:0008006" key="6">
    <source>
        <dbReference type="Google" id="ProtNLM"/>
    </source>
</evidence>
<feature type="transmembrane region" description="Helical" evidence="1">
    <location>
        <begin position="138"/>
        <end position="160"/>
    </location>
</feature>
<evidence type="ECO:0000313" key="5">
    <source>
        <dbReference type="Proteomes" id="UP000324170"/>
    </source>
</evidence>
<evidence type="ECO:0000256" key="1">
    <source>
        <dbReference type="SAM" id="Phobius"/>
    </source>
</evidence>
<dbReference type="Proteomes" id="UP000032721">
    <property type="component" value="Chromosome"/>
</dbReference>
<dbReference type="InterPro" id="IPR046730">
    <property type="entry name" value="DUF6622"/>
</dbReference>
<evidence type="ECO:0000313" key="4">
    <source>
        <dbReference type="Proteomes" id="UP000032721"/>
    </source>
</evidence>
<feature type="transmembrane region" description="Helical" evidence="1">
    <location>
        <begin position="64"/>
        <end position="83"/>
    </location>
</feature>
<keyword evidence="1" id="KW-0812">Transmembrane</keyword>
<dbReference type="HOGENOM" id="CLU_125921_0_0_6"/>
<keyword evidence="5" id="KW-1185">Reference proteome</keyword>
<keyword evidence="1" id="KW-0472">Membrane</keyword>
<protein>
    <recommendedName>
        <fullName evidence="6">DUF1453 domain-containing protein</fullName>
    </recommendedName>
</protein>